<dbReference type="EMBL" id="NTGA01000019">
    <property type="protein sequence ID" value="PAY22923.1"/>
    <property type="molecule type" value="Genomic_DNA"/>
</dbReference>
<sequence>MIEVRPAERFDDVAVLLGPKKNPDATVCWCLSHRLDSGTNTSLVGPARGEYVRDLCSQEVAPGVLAYLESEPVGWAGVAPRRDLPIARSRVVPTVDTQPVWSIFCIRVRPGYRGRGIARELVEGAVEFARGHGAPAVEAVPVDNGAEKVNLTMAFVGFRALFEEAGFVKVADTTSVAGGYPRIVMRCQIVRDPIRGE</sequence>
<keyword evidence="2" id="KW-0808">Transferase</keyword>
<evidence type="ECO:0000313" key="3">
    <source>
        <dbReference type="Proteomes" id="UP000218810"/>
    </source>
</evidence>
<organism evidence="2 3">
    <name type="scientific">Dietzia natronolimnaea</name>
    <dbReference type="NCBI Taxonomy" id="161920"/>
    <lineage>
        <taxon>Bacteria</taxon>
        <taxon>Bacillati</taxon>
        <taxon>Actinomycetota</taxon>
        <taxon>Actinomycetes</taxon>
        <taxon>Mycobacteriales</taxon>
        <taxon>Dietziaceae</taxon>
        <taxon>Dietzia</taxon>
    </lineage>
</organism>
<dbReference type="PROSITE" id="PS51186">
    <property type="entry name" value="GNAT"/>
    <property type="match status" value="1"/>
</dbReference>
<evidence type="ECO:0000259" key="1">
    <source>
        <dbReference type="PROSITE" id="PS51186"/>
    </source>
</evidence>
<name>A0A2A2WPF5_9ACTN</name>
<reference evidence="3" key="1">
    <citation type="submission" date="2017-09" db="EMBL/GenBank/DDBJ databases">
        <authorList>
            <person name="Zhang Y."/>
            <person name="Huang X."/>
            <person name="Liu J."/>
            <person name="Lu L."/>
            <person name="Peng K."/>
        </authorList>
    </citation>
    <scope>NUCLEOTIDE SEQUENCE [LARGE SCALE GENOMIC DNA]</scope>
    <source>
        <strain evidence="3">S-XJ-1</strain>
    </source>
</reference>
<proteinExistence type="predicted"/>
<protein>
    <submittedName>
        <fullName evidence="2">GNAT family N-acetyltransferase</fullName>
    </submittedName>
</protein>
<dbReference type="SUPFAM" id="SSF55729">
    <property type="entry name" value="Acyl-CoA N-acyltransferases (Nat)"/>
    <property type="match status" value="1"/>
</dbReference>
<dbReference type="InterPro" id="IPR000182">
    <property type="entry name" value="GNAT_dom"/>
</dbReference>
<dbReference type="Pfam" id="PF00583">
    <property type="entry name" value="Acetyltransf_1"/>
    <property type="match status" value="1"/>
</dbReference>
<feature type="domain" description="N-acetyltransferase" evidence="1">
    <location>
        <begin position="2"/>
        <end position="190"/>
    </location>
</feature>
<accession>A0A2A2WPF5</accession>
<dbReference type="Proteomes" id="UP000218810">
    <property type="component" value="Unassembled WGS sequence"/>
</dbReference>
<dbReference type="RefSeq" id="WP_095718550.1">
    <property type="nucleotide sequence ID" value="NZ_NTGA01000019.1"/>
</dbReference>
<dbReference type="CDD" id="cd04301">
    <property type="entry name" value="NAT_SF"/>
    <property type="match status" value="1"/>
</dbReference>
<dbReference type="InterPro" id="IPR016181">
    <property type="entry name" value="Acyl_CoA_acyltransferase"/>
</dbReference>
<dbReference type="Gene3D" id="3.40.630.30">
    <property type="match status" value="1"/>
</dbReference>
<gene>
    <name evidence="2" type="ORF">CEY15_11430</name>
</gene>
<comment type="caution">
    <text evidence="2">The sequence shown here is derived from an EMBL/GenBank/DDBJ whole genome shotgun (WGS) entry which is preliminary data.</text>
</comment>
<evidence type="ECO:0000313" key="2">
    <source>
        <dbReference type="EMBL" id="PAY22923.1"/>
    </source>
</evidence>
<dbReference type="OrthoDB" id="3239945at2"/>
<keyword evidence="3" id="KW-1185">Reference proteome</keyword>
<dbReference type="GO" id="GO:0016747">
    <property type="term" value="F:acyltransferase activity, transferring groups other than amino-acyl groups"/>
    <property type="evidence" value="ECO:0007669"/>
    <property type="project" value="InterPro"/>
</dbReference>
<dbReference type="AlphaFoldDB" id="A0A2A2WPF5"/>